<feature type="compositionally biased region" description="Low complexity" evidence="1">
    <location>
        <begin position="86"/>
        <end position="96"/>
    </location>
</feature>
<dbReference type="Proteomes" id="UP000630718">
    <property type="component" value="Unassembled WGS sequence"/>
</dbReference>
<accession>A0A919AIB8</accession>
<keyword evidence="3" id="KW-1185">Reference proteome</keyword>
<evidence type="ECO:0000256" key="1">
    <source>
        <dbReference type="SAM" id="MobiDB-lite"/>
    </source>
</evidence>
<organism evidence="2 3">
    <name type="scientific">Streptomyces fumanus</name>
    <dbReference type="NCBI Taxonomy" id="67302"/>
    <lineage>
        <taxon>Bacteria</taxon>
        <taxon>Bacillati</taxon>
        <taxon>Actinomycetota</taxon>
        <taxon>Actinomycetes</taxon>
        <taxon>Kitasatosporales</taxon>
        <taxon>Streptomycetaceae</taxon>
        <taxon>Streptomyces</taxon>
    </lineage>
</organism>
<name>A0A919AIB8_9ACTN</name>
<evidence type="ECO:0000313" key="3">
    <source>
        <dbReference type="Proteomes" id="UP000630718"/>
    </source>
</evidence>
<feature type="region of interest" description="Disordered" evidence="1">
    <location>
        <begin position="81"/>
        <end position="120"/>
    </location>
</feature>
<reference evidence="2" key="2">
    <citation type="submission" date="2020-09" db="EMBL/GenBank/DDBJ databases">
        <authorList>
            <person name="Sun Q."/>
            <person name="Ohkuma M."/>
        </authorList>
    </citation>
    <scope>NUCLEOTIDE SEQUENCE</scope>
    <source>
        <strain evidence="2">JCM 4477</strain>
    </source>
</reference>
<comment type="caution">
    <text evidence="2">The sequence shown here is derived from an EMBL/GenBank/DDBJ whole genome shotgun (WGS) entry which is preliminary data.</text>
</comment>
<reference evidence="2" key="1">
    <citation type="journal article" date="2014" name="Int. J. Syst. Evol. Microbiol.">
        <title>Complete genome sequence of Corynebacterium casei LMG S-19264T (=DSM 44701T), isolated from a smear-ripened cheese.</title>
        <authorList>
            <consortium name="US DOE Joint Genome Institute (JGI-PGF)"/>
            <person name="Walter F."/>
            <person name="Albersmeier A."/>
            <person name="Kalinowski J."/>
            <person name="Ruckert C."/>
        </authorList>
    </citation>
    <scope>NUCLEOTIDE SEQUENCE</scope>
    <source>
        <strain evidence="2">JCM 4477</strain>
    </source>
</reference>
<gene>
    <name evidence="2" type="ORF">GCM10018772_40380</name>
</gene>
<dbReference type="RefSeq" id="WP_190205740.1">
    <property type="nucleotide sequence ID" value="NZ_BNBI01000008.1"/>
</dbReference>
<feature type="region of interest" description="Disordered" evidence="1">
    <location>
        <begin position="1"/>
        <end position="27"/>
    </location>
</feature>
<dbReference type="AlphaFoldDB" id="A0A919AIB8"/>
<proteinExistence type="predicted"/>
<sequence>MPKKQPTGKNSAPQPSPWDRAMSPGTLARLDQTLEEQRTRAAAAAATLDAAQTMLNISQQPRDFQNPAAAVPGQTQVAQAANQHLPAGRPATPRAGASGGLPYDPVRAATQQASPKGPSR</sequence>
<evidence type="ECO:0000313" key="2">
    <source>
        <dbReference type="EMBL" id="GHF11237.1"/>
    </source>
</evidence>
<dbReference type="EMBL" id="BNBI01000008">
    <property type="protein sequence ID" value="GHF11237.1"/>
    <property type="molecule type" value="Genomic_DNA"/>
</dbReference>
<protein>
    <submittedName>
        <fullName evidence="2">Uncharacterized protein</fullName>
    </submittedName>
</protein>